<gene>
    <name evidence="1" type="ORF">CHU93_10495</name>
</gene>
<dbReference type="AlphaFoldDB" id="A0A255YET2"/>
<evidence type="ECO:0008006" key="3">
    <source>
        <dbReference type="Google" id="ProtNLM"/>
    </source>
</evidence>
<keyword evidence="2" id="KW-1185">Reference proteome</keyword>
<name>A0A255YET2_9SPHN</name>
<comment type="caution">
    <text evidence="1">The sequence shown here is derived from an EMBL/GenBank/DDBJ whole genome shotgun (WGS) entry which is preliminary data.</text>
</comment>
<organism evidence="1 2">
    <name type="scientific">Sandarakinorhabdus cyanobacteriorum</name>
    <dbReference type="NCBI Taxonomy" id="1981098"/>
    <lineage>
        <taxon>Bacteria</taxon>
        <taxon>Pseudomonadati</taxon>
        <taxon>Pseudomonadota</taxon>
        <taxon>Alphaproteobacteria</taxon>
        <taxon>Sphingomonadales</taxon>
        <taxon>Sphingosinicellaceae</taxon>
        <taxon>Sandarakinorhabdus</taxon>
    </lineage>
</organism>
<evidence type="ECO:0000313" key="2">
    <source>
        <dbReference type="Proteomes" id="UP000216991"/>
    </source>
</evidence>
<dbReference type="OrthoDB" id="564699at2"/>
<dbReference type="RefSeq" id="WP_094473995.1">
    <property type="nucleotide sequence ID" value="NZ_NOXT01000113.1"/>
</dbReference>
<reference evidence="1 2" key="1">
    <citation type="submission" date="2017-07" db="EMBL/GenBank/DDBJ databases">
        <title>Sandarakinorhabdus cyanobacteriorum sp. nov., a novel bacterium isolated from cyanobacterial aggregates in a eutrophic lake.</title>
        <authorList>
            <person name="Cai H."/>
        </authorList>
    </citation>
    <scope>NUCLEOTIDE SEQUENCE [LARGE SCALE GENOMIC DNA]</scope>
    <source>
        <strain evidence="1 2">TH057</strain>
    </source>
</reference>
<dbReference type="Pfam" id="PF10983">
    <property type="entry name" value="DUF2793"/>
    <property type="match status" value="1"/>
</dbReference>
<dbReference type="EMBL" id="NOXT01000113">
    <property type="protein sequence ID" value="OYQ27683.1"/>
    <property type="molecule type" value="Genomic_DNA"/>
</dbReference>
<dbReference type="InterPro" id="IPR021251">
    <property type="entry name" value="DUF2793"/>
</dbReference>
<evidence type="ECO:0000313" key="1">
    <source>
        <dbReference type="EMBL" id="OYQ27683.1"/>
    </source>
</evidence>
<protein>
    <recommendedName>
        <fullName evidence="3">DUF2793 domain-containing protein</fullName>
    </recommendedName>
</protein>
<proteinExistence type="predicted"/>
<dbReference type="Proteomes" id="UP000216991">
    <property type="component" value="Unassembled WGS sequence"/>
</dbReference>
<sequence length="162" mass="16201">MPQTDRLGLPLLAAGQGQKDVTHNEALARLDHLVALAVVSRTAAAPPLAPAPGDCHIVPAAGAAAWGQPAGTLMIWQGSGWQADAPAAGQIALVRDEGVMLVHDGGWQALWPVAGLRIGGRMVLAVPPASVAAPSGGTSVDAEARASLAALVAALQAQGLLL</sequence>
<accession>A0A255YET2</accession>